<evidence type="ECO:0000313" key="1">
    <source>
        <dbReference type="EMBL" id="CAF4932010.1"/>
    </source>
</evidence>
<accession>A0A8S3CLC2</accession>
<dbReference type="AlphaFoldDB" id="A0A8S3CLC2"/>
<reference evidence="1" key="1">
    <citation type="submission" date="2021-02" db="EMBL/GenBank/DDBJ databases">
        <authorList>
            <person name="Nowell W R."/>
        </authorList>
    </citation>
    <scope>NUCLEOTIDE SEQUENCE</scope>
</reference>
<dbReference type="EMBL" id="CAJOBI010182596">
    <property type="protein sequence ID" value="CAF4932010.1"/>
    <property type="molecule type" value="Genomic_DNA"/>
</dbReference>
<comment type="caution">
    <text evidence="1">The sequence shown here is derived from an EMBL/GenBank/DDBJ whole genome shotgun (WGS) entry which is preliminary data.</text>
</comment>
<name>A0A8S3CLC2_9BILA</name>
<evidence type="ECO:0000313" key="2">
    <source>
        <dbReference type="Proteomes" id="UP000676336"/>
    </source>
</evidence>
<organism evidence="1 2">
    <name type="scientific">Rotaria magnacalcarata</name>
    <dbReference type="NCBI Taxonomy" id="392030"/>
    <lineage>
        <taxon>Eukaryota</taxon>
        <taxon>Metazoa</taxon>
        <taxon>Spiralia</taxon>
        <taxon>Gnathifera</taxon>
        <taxon>Rotifera</taxon>
        <taxon>Eurotatoria</taxon>
        <taxon>Bdelloidea</taxon>
        <taxon>Philodinida</taxon>
        <taxon>Philodinidae</taxon>
        <taxon>Rotaria</taxon>
    </lineage>
</organism>
<gene>
    <name evidence="1" type="ORF">SMN809_LOCUS53227</name>
</gene>
<protein>
    <submittedName>
        <fullName evidence="1">Uncharacterized protein</fullName>
    </submittedName>
</protein>
<sequence length="28" mass="3683">MHVFVYHSEQDEQFESWRKEFQQERLLR</sequence>
<proteinExistence type="predicted"/>
<feature type="non-terminal residue" evidence="1">
    <location>
        <position position="28"/>
    </location>
</feature>
<dbReference type="Proteomes" id="UP000676336">
    <property type="component" value="Unassembled WGS sequence"/>
</dbReference>